<comment type="similarity">
    <text evidence="1 7">Belongs to the thioredoxin family.</text>
</comment>
<dbReference type="EMBL" id="SIJK02000013">
    <property type="protein sequence ID" value="MBP1465894.1"/>
    <property type="molecule type" value="Genomic_DNA"/>
</dbReference>
<evidence type="ECO:0000256" key="5">
    <source>
        <dbReference type="ARBA" id="ARBA00023284"/>
    </source>
</evidence>
<evidence type="ECO:0000313" key="10">
    <source>
        <dbReference type="Proteomes" id="UP001193081"/>
    </source>
</evidence>
<dbReference type="InterPro" id="IPR013766">
    <property type="entry name" value="Thioredoxin_domain"/>
</dbReference>
<dbReference type="PROSITE" id="PS51352">
    <property type="entry name" value="THIOREDOXIN_2"/>
    <property type="match status" value="1"/>
</dbReference>
<dbReference type="NCBIfam" id="TIGR01068">
    <property type="entry name" value="thioredoxin"/>
    <property type="match status" value="1"/>
</dbReference>
<evidence type="ECO:0000256" key="7">
    <source>
        <dbReference type="PIRNR" id="PIRNR000077"/>
    </source>
</evidence>
<keyword evidence="4" id="KW-1015">Disulfide bond</keyword>
<evidence type="ECO:0000256" key="6">
    <source>
        <dbReference type="NCBIfam" id="TIGR01068"/>
    </source>
</evidence>
<reference evidence="9 10" key="1">
    <citation type="submission" date="2021-03" db="EMBL/GenBank/DDBJ databases">
        <authorList>
            <person name="Grouzdev D.S."/>
        </authorList>
    </citation>
    <scope>NUCLEOTIDE SEQUENCE [LARGE SCALE GENOMIC DNA]</scope>
    <source>
        <strain evidence="9 10">M50-1</strain>
    </source>
</reference>
<evidence type="ECO:0000259" key="8">
    <source>
        <dbReference type="PROSITE" id="PS51352"/>
    </source>
</evidence>
<evidence type="ECO:0000256" key="4">
    <source>
        <dbReference type="ARBA" id="ARBA00023157"/>
    </source>
</evidence>
<dbReference type="SUPFAM" id="SSF52833">
    <property type="entry name" value="Thioredoxin-like"/>
    <property type="match status" value="1"/>
</dbReference>
<keyword evidence="5" id="KW-0676">Redox-active center</keyword>
<evidence type="ECO:0000256" key="3">
    <source>
        <dbReference type="ARBA" id="ARBA00022982"/>
    </source>
</evidence>
<proteinExistence type="inferred from homology"/>
<gene>
    <name evidence="9" type="primary">trxA</name>
    <name evidence="9" type="ORF">EYB53_009280</name>
</gene>
<sequence length="108" mass="11842">MAKPIVVTDANFAQQVLQAETPVVVDFWAPWCGPCRVIGPILDKLAGEYEGRLTIAKVNTDEEVQNASKLGIQGIPTLIIFKDGLEIGRMVGSQPEARYREAFDKILA</sequence>
<dbReference type="PRINTS" id="PR00421">
    <property type="entry name" value="THIOREDOXIN"/>
</dbReference>
<dbReference type="Gene3D" id="3.40.30.10">
    <property type="entry name" value="Glutaredoxin"/>
    <property type="match status" value="1"/>
</dbReference>
<keyword evidence="3" id="KW-0249">Electron transport</keyword>
<evidence type="ECO:0000256" key="2">
    <source>
        <dbReference type="ARBA" id="ARBA00022448"/>
    </source>
</evidence>
<organism evidence="9 10">
    <name type="scientific">Candidatus Chloroploca mongolica</name>
    <dbReference type="NCBI Taxonomy" id="2528176"/>
    <lineage>
        <taxon>Bacteria</taxon>
        <taxon>Bacillati</taxon>
        <taxon>Chloroflexota</taxon>
        <taxon>Chloroflexia</taxon>
        <taxon>Chloroflexales</taxon>
        <taxon>Chloroflexineae</taxon>
        <taxon>Oscillochloridaceae</taxon>
        <taxon>Candidatus Chloroploca</taxon>
    </lineage>
</organism>
<dbReference type="Proteomes" id="UP001193081">
    <property type="component" value="Unassembled WGS sequence"/>
</dbReference>
<dbReference type="PANTHER" id="PTHR45663:SF11">
    <property type="entry name" value="GEO12009P1"/>
    <property type="match status" value="1"/>
</dbReference>
<dbReference type="PIRSF" id="PIRSF000077">
    <property type="entry name" value="Thioredoxin"/>
    <property type="match status" value="1"/>
</dbReference>
<keyword evidence="10" id="KW-1185">Reference proteome</keyword>
<protein>
    <recommendedName>
        <fullName evidence="6 7">Thioredoxin</fullName>
    </recommendedName>
</protein>
<evidence type="ECO:0000313" key="9">
    <source>
        <dbReference type="EMBL" id="MBP1465894.1"/>
    </source>
</evidence>
<comment type="caution">
    <text evidence="9">The sequence shown here is derived from an EMBL/GenBank/DDBJ whole genome shotgun (WGS) entry which is preliminary data.</text>
</comment>
<dbReference type="PROSITE" id="PS00194">
    <property type="entry name" value="THIOREDOXIN_1"/>
    <property type="match status" value="1"/>
</dbReference>
<name>A0ABS4D902_9CHLR</name>
<accession>A0ABS4D902</accession>
<dbReference type="InterPro" id="IPR036249">
    <property type="entry name" value="Thioredoxin-like_sf"/>
</dbReference>
<dbReference type="Pfam" id="PF00085">
    <property type="entry name" value="Thioredoxin"/>
    <property type="match status" value="1"/>
</dbReference>
<dbReference type="CDD" id="cd02947">
    <property type="entry name" value="TRX_family"/>
    <property type="match status" value="1"/>
</dbReference>
<dbReference type="RefSeq" id="WP_135477917.1">
    <property type="nucleotide sequence ID" value="NZ_SIJK02000013.1"/>
</dbReference>
<evidence type="ECO:0000256" key="1">
    <source>
        <dbReference type="ARBA" id="ARBA00008987"/>
    </source>
</evidence>
<dbReference type="InterPro" id="IPR017937">
    <property type="entry name" value="Thioredoxin_CS"/>
</dbReference>
<dbReference type="InterPro" id="IPR005746">
    <property type="entry name" value="Thioredoxin"/>
</dbReference>
<dbReference type="PANTHER" id="PTHR45663">
    <property type="entry name" value="GEO12009P1"/>
    <property type="match status" value="1"/>
</dbReference>
<feature type="domain" description="Thioredoxin" evidence="8">
    <location>
        <begin position="1"/>
        <end position="108"/>
    </location>
</feature>
<keyword evidence="2" id="KW-0813">Transport</keyword>